<name>A0A9D3MS61_ANGAN</name>
<evidence type="ECO:0000313" key="3">
    <source>
        <dbReference type="Proteomes" id="UP001044222"/>
    </source>
</evidence>
<dbReference type="AlphaFoldDB" id="A0A9D3MS61"/>
<feature type="region of interest" description="Disordered" evidence="1">
    <location>
        <begin position="1"/>
        <end position="32"/>
    </location>
</feature>
<gene>
    <name evidence="2" type="ORF">ANANG_G00069030</name>
</gene>
<evidence type="ECO:0000313" key="2">
    <source>
        <dbReference type="EMBL" id="KAG5853053.1"/>
    </source>
</evidence>
<keyword evidence="3" id="KW-1185">Reference proteome</keyword>
<reference evidence="2" key="1">
    <citation type="submission" date="2021-01" db="EMBL/GenBank/DDBJ databases">
        <title>A chromosome-scale assembly of European eel, Anguilla anguilla.</title>
        <authorList>
            <person name="Henkel C."/>
            <person name="Jong-Raadsen S.A."/>
            <person name="Dufour S."/>
            <person name="Weltzien F.-A."/>
            <person name="Palstra A.P."/>
            <person name="Pelster B."/>
            <person name="Spaink H.P."/>
            <person name="Van Den Thillart G.E."/>
            <person name="Jansen H."/>
            <person name="Zahm M."/>
            <person name="Klopp C."/>
            <person name="Cedric C."/>
            <person name="Louis A."/>
            <person name="Berthelot C."/>
            <person name="Parey E."/>
            <person name="Roest Crollius H."/>
            <person name="Montfort J."/>
            <person name="Robinson-Rechavi M."/>
            <person name="Bucao C."/>
            <person name="Bouchez O."/>
            <person name="Gislard M."/>
            <person name="Lluch J."/>
            <person name="Milhes M."/>
            <person name="Lampietro C."/>
            <person name="Lopez Roques C."/>
            <person name="Donnadieu C."/>
            <person name="Braasch I."/>
            <person name="Desvignes T."/>
            <person name="Postlethwait J."/>
            <person name="Bobe J."/>
            <person name="Guiguen Y."/>
            <person name="Dirks R."/>
        </authorList>
    </citation>
    <scope>NUCLEOTIDE SEQUENCE</scope>
    <source>
        <strain evidence="2">Tag_6206</strain>
        <tissue evidence="2">Liver</tissue>
    </source>
</reference>
<proteinExistence type="predicted"/>
<comment type="caution">
    <text evidence="2">The sequence shown here is derived from an EMBL/GenBank/DDBJ whole genome shotgun (WGS) entry which is preliminary data.</text>
</comment>
<sequence>MESSSLSWSLARPAPGALQPMPKRPSLEKSNGAPAMFSPSMFHYQQALANMQLQQPAFIPTGLLKAPAPLAAEGHWERHPHGRYLSVPGITGEGKPQCLALHCYVGLDPRHQCSFCRHRSLQSVDPVEVLSADLVELQCIPVEPHFCPVPKLPVASPPVALNPVSL</sequence>
<dbReference type="Proteomes" id="UP001044222">
    <property type="component" value="Unassembled WGS sequence"/>
</dbReference>
<protein>
    <submittedName>
        <fullName evidence="2">Uncharacterized protein</fullName>
    </submittedName>
</protein>
<accession>A0A9D3MS61</accession>
<organism evidence="2 3">
    <name type="scientific">Anguilla anguilla</name>
    <name type="common">European freshwater eel</name>
    <name type="synonym">Muraena anguilla</name>
    <dbReference type="NCBI Taxonomy" id="7936"/>
    <lineage>
        <taxon>Eukaryota</taxon>
        <taxon>Metazoa</taxon>
        <taxon>Chordata</taxon>
        <taxon>Craniata</taxon>
        <taxon>Vertebrata</taxon>
        <taxon>Euteleostomi</taxon>
        <taxon>Actinopterygii</taxon>
        <taxon>Neopterygii</taxon>
        <taxon>Teleostei</taxon>
        <taxon>Anguilliformes</taxon>
        <taxon>Anguillidae</taxon>
        <taxon>Anguilla</taxon>
    </lineage>
</organism>
<evidence type="ECO:0000256" key="1">
    <source>
        <dbReference type="SAM" id="MobiDB-lite"/>
    </source>
</evidence>
<dbReference type="EMBL" id="JAFIRN010000003">
    <property type="protein sequence ID" value="KAG5853053.1"/>
    <property type="molecule type" value="Genomic_DNA"/>
</dbReference>